<dbReference type="GO" id="GO:0008525">
    <property type="term" value="F:phosphatidylcholine transporter activity"/>
    <property type="evidence" value="ECO:0007669"/>
    <property type="project" value="TreeGrafter"/>
</dbReference>
<reference evidence="2" key="1">
    <citation type="submission" date="2015-07" db="EMBL/GenBank/DDBJ databases">
        <title>MeaNS - Measles Nucleotide Surveillance Program.</title>
        <authorList>
            <person name="Tran T."/>
            <person name="Druce J."/>
        </authorList>
    </citation>
    <scope>NUCLEOTIDE SEQUENCE</scope>
    <source>
        <strain evidence="2">UCB-OBI-ISO-001</strain>
        <tissue evidence="2">Gonad</tissue>
    </source>
</reference>
<evidence type="ECO:0000313" key="2">
    <source>
        <dbReference type="EMBL" id="KOF99311.1"/>
    </source>
</evidence>
<feature type="domain" description="Phosphatidylinositol transfer protein N-terminal" evidence="1">
    <location>
        <begin position="1"/>
        <end position="261"/>
    </location>
</feature>
<dbReference type="AlphaFoldDB" id="A0A0L8ICW3"/>
<dbReference type="EMBL" id="KQ415990">
    <property type="protein sequence ID" value="KOF99311.1"/>
    <property type="molecule type" value="Genomic_DNA"/>
</dbReference>
<organism evidence="2">
    <name type="scientific">Octopus bimaculoides</name>
    <name type="common">California two-spotted octopus</name>
    <dbReference type="NCBI Taxonomy" id="37653"/>
    <lineage>
        <taxon>Eukaryota</taxon>
        <taxon>Metazoa</taxon>
        <taxon>Spiralia</taxon>
        <taxon>Lophotrochozoa</taxon>
        <taxon>Mollusca</taxon>
        <taxon>Cephalopoda</taxon>
        <taxon>Coleoidea</taxon>
        <taxon>Octopodiformes</taxon>
        <taxon>Octopoda</taxon>
        <taxon>Incirrata</taxon>
        <taxon>Octopodidae</taxon>
        <taxon>Octopus</taxon>
    </lineage>
</organism>
<sequence>MLIYEYRVVLPMKVEEYQIAQLYSVAETSKNETGGGEGVEVLVNEPFNATTHCPPEPLCANNKRYTEGQYTHKLYHLNDKVPHIIRIIAPKGSLEIHEKAWNAYPYCRTVITNPGYMKESFVLKIETIHLPGNGQIENAHSLSPEHLKSRAVVMIDIANNSVVSSKDYKKEEDPTTYKSEKTGRGPLLGKWMDEADPIMTCYKLVSVNFAWMGLQTQIEKFIQGQEKRIFTNFHRQVFCWTDYWFGMTLEDIRSLEEKTKEDLDKQRCLGTIRGTT</sequence>
<dbReference type="InterPro" id="IPR055261">
    <property type="entry name" value="PI_transfer_N"/>
</dbReference>
<dbReference type="InterPro" id="IPR023393">
    <property type="entry name" value="START-like_dom_sf"/>
</dbReference>
<dbReference type="Pfam" id="PF02121">
    <property type="entry name" value="IP_trans"/>
    <property type="match status" value="1"/>
</dbReference>
<dbReference type="InterPro" id="IPR001666">
    <property type="entry name" value="PI_transfer"/>
</dbReference>
<dbReference type="PANTHER" id="PTHR10658">
    <property type="entry name" value="PHOSPHATIDYLINOSITOL TRANSFER PROTEIN"/>
    <property type="match status" value="1"/>
</dbReference>
<protein>
    <recommendedName>
        <fullName evidence="1">Phosphatidylinositol transfer protein N-terminal domain-containing protein</fullName>
    </recommendedName>
</protein>
<accession>A0A0L8ICW3</accession>
<gene>
    <name evidence="2" type="ORF">OCBIM_22018229mg</name>
</gene>
<dbReference type="STRING" id="37653.A0A0L8ICW3"/>
<dbReference type="FunFam" id="3.30.530.20:FF:000025">
    <property type="entry name" value="Phosphatidylinositol transfer protein beta"/>
    <property type="match status" value="1"/>
</dbReference>
<dbReference type="Gene3D" id="3.30.530.20">
    <property type="match status" value="1"/>
</dbReference>
<proteinExistence type="predicted"/>
<dbReference type="GO" id="GO:0005737">
    <property type="term" value="C:cytoplasm"/>
    <property type="evidence" value="ECO:0007669"/>
    <property type="project" value="TreeGrafter"/>
</dbReference>
<evidence type="ECO:0000259" key="1">
    <source>
        <dbReference type="Pfam" id="PF02121"/>
    </source>
</evidence>
<dbReference type="GO" id="GO:0031210">
    <property type="term" value="F:phosphatidylcholine binding"/>
    <property type="evidence" value="ECO:0007669"/>
    <property type="project" value="TreeGrafter"/>
</dbReference>
<dbReference type="GO" id="GO:0008526">
    <property type="term" value="F:phosphatidylinositol transfer activity"/>
    <property type="evidence" value="ECO:0007669"/>
    <property type="project" value="TreeGrafter"/>
</dbReference>
<name>A0A0L8ICW3_OCTBM</name>
<dbReference type="PANTHER" id="PTHR10658:SF11">
    <property type="entry name" value="VIBRATOR, ISOFORM B"/>
    <property type="match status" value="1"/>
</dbReference>
<dbReference type="SUPFAM" id="SSF55961">
    <property type="entry name" value="Bet v1-like"/>
    <property type="match status" value="1"/>
</dbReference>
<dbReference type="OrthoDB" id="18453at2759"/>
<dbReference type="GO" id="GO:0035091">
    <property type="term" value="F:phosphatidylinositol binding"/>
    <property type="evidence" value="ECO:0007669"/>
    <property type="project" value="TreeGrafter"/>
</dbReference>
<dbReference type="OMA" id="QHNVHEL"/>
<dbReference type="KEGG" id="obi:106873653"/>
<dbReference type="PRINTS" id="PR00391">
    <property type="entry name" value="PITRANSFER"/>
</dbReference>